<dbReference type="Gene3D" id="1.20.1270.60">
    <property type="entry name" value="Arfaptin homology (AH) domain/BAR domain"/>
    <property type="match status" value="1"/>
</dbReference>
<comment type="caution">
    <text evidence="2">The sequence shown here is derived from an EMBL/GenBank/DDBJ whole genome shotgun (WGS) entry which is preliminary data.</text>
</comment>
<name>A0ABQ8KKM6_9APHY</name>
<feature type="compositionally biased region" description="Polar residues" evidence="1">
    <location>
        <begin position="606"/>
        <end position="620"/>
    </location>
</feature>
<dbReference type="RefSeq" id="XP_047780081.1">
    <property type="nucleotide sequence ID" value="XM_047923564.1"/>
</dbReference>
<protein>
    <recommendedName>
        <fullName evidence="4">Eisosome component PIL1-domain-containing protein</fullName>
    </recommendedName>
</protein>
<feature type="compositionally biased region" description="Pro residues" evidence="1">
    <location>
        <begin position="557"/>
        <end position="576"/>
    </location>
</feature>
<feature type="compositionally biased region" description="Basic and acidic residues" evidence="1">
    <location>
        <begin position="493"/>
        <end position="508"/>
    </location>
</feature>
<dbReference type="Pfam" id="PF13805">
    <property type="entry name" value="Pil1"/>
    <property type="match status" value="1"/>
</dbReference>
<dbReference type="InterPro" id="IPR028245">
    <property type="entry name" value="PIL1/LSP1"/>
</dbReference>
<evidence type="ECO:0000313" key="3">
    <source>
        <dbReference type="Proteomes" id="UP000814176"/>
    </source>
</evidence>
<feature type="compositionally biased region" description="Polar residues" evidence="1">
    <location>
        <begin position="672"/>
        <end position="682"/>
    </location>
</feature>
<gene>
    <name evidence="2" type="ORF">C8Q71DRAFT_755846</name>
</gene>
<feature type="compositionally biased region" description="Polar residues" evidence="1">
    <location>
        <begin position="295"/>
        <end position="307"/>
    </location>
</feature>
<dbReference type="PANTHER" id="PTHR31962">
    <property type="entry name" value="SPHINGOLIPID LONG CHAIN BASE-RESPONSIVE PROTEIN PIL1"/>
    <property type="match status" value="1"/>
</dbReference>
<feature type="compositionally biased region" description="Basic and acidic residues" evidence="1">
    <location>
        <begin position="538"/>
        <end position="548"/>
    </location>
</feature>
<keyword evidence="3" id="KW-1185">Reference proteome</keyword>
<evidence type="ECO:0008006" key="4">
    <source>
        <dbReference type="Google" id="ProtNLM"/>
    </source>
</evidence>
<feature type="region of interest" description="Disordered" evidence="1">
    <location>
        <begin position="438"/>
        <end position="760"/>
    </location>
</feature>
<dbReference type="EMBL" id="JADCUA010000008">
    <property type="protein sequence ID" value="KAH9838043.1"/>
    <property type="molecule type" value="Genomic_DNA"/>
</dbReference>
<feature type="compositionally biased region" description="Basic and acidic residues" evidence="1">
    <location>
        <begin position="448"/>
        <end position="464"/>
    </location>
</feature>
<feature type="compositionally biased region" description="Pro residues" evidence="1">
    <location>
        <begin position="637"/>
        <end position="650"/>
    </location>
</feature>
<feature type="region of interest" description="Disordered" evidence="1">
    <location>
        <begin position="119"/>
        <end position="138"/>
    </location>
</feature>
<feature type="compositionally biased region" description="Low complexity" evidence="1">
    <location>
        <begin position="750"/>
        <end position="760"/>
    </location>
</feature>
<dbReference type="PANTHER" id="PTHR31962:SF6">
    <property type="entry name" value="EISOSOME COMPONENT PIL1-DOMAIN-CONTAINING PROTEIN"/>
    <property type="match status" value="1"/>
</dbReference>
<feature type="region of interest" description="Disordered" evidence="1">
    <location>
        <begin position="295"/>
        <end position="319"/>
    </location>
</feature>
<reference evidence="2 3" key="1">
    <citation type="journal article" date="2021" name="Environ. Microbiol.">
        <title>Gene family expansions and transcriptome signatures uncover fungal adaptations to wood decay.</title>
        <authorList>
            <person name="Hage H."/>
            <person name="Miyauchi S."/>
            <person name="Viragh M."/>
            <person name="Drula E."/>
            <person name="Min B."/>
            <person name="Chaduli D."/>
            <person name="Navarro D."/>
            <person name="Favel A."/>
            <person name="Norest M."/>
            <person name="Lesage-Meessen L."/>
            <person name="Balint B."/>
            <person name="Merenyi Z."/>
            <person name="de Eugenio L."/>
            <person name="Morin E."/>
            <person name="Martinez A.T."/>
            <person name="Baldrian P."/>
            <person name="Stursova M."/>
            <person name="Martinez M.J."/>
            <person name="Novotny C."/>
            <person name="Magnuson J.K."/>
            <person name="Spatafora J.W."/>
            <person name="Maurice S."/>
            <person name="Pangilinan J."/>
            <person name="Andreopoulos W."/>
            <person name="LaButti K."/>
            <person name="Hundley H."/>
            <person name="Na H."/>
            <person name="Kuo A."/>
            <person name="Barry K."/>
            <person name="Lipzen A."/>
            <person name="Henrissat B."/>
            <person name="Riley R."/>
            <person name="Ahrendt S."/>
            <person name="Nagy L.G."/>
            <person name="Grigoriev I.V."/>
            <person name="Martin F."/>
            <person name="Rosso M.N."/>
        </authorList>
    </citation>
    <scope>NUCLEOTIDE SEQUENCE [LARGE SCALE GENOMIC DNA]</scope>
    <source>
        <strain evidence="2 3">CIRM-BRFM 1785</strain>
    </source>
</reference>
<evidence type="ECO:0000256" key="1">
    <source>
        <dbReference type="SAM" id="MobiDB-lite"/>
    </source>
</evidence>
<proteinExistence type="predicted"/>
<dbReference type="Proteomes" id="UP000814176">
    <property type="component" value="Unassembled WGS sequence"/>
</dbReference>
<feature type="compositionally biased region" description="Polar residues" evidence="1">
    <location>
        <begin position="521"/>
        <end position="537"/>
    </location>
</feature>
<evidence type="ECO:0000313" key="2">
    <source>
        <dbReference type="EMBL" id="KAH9838043.1"/>
    </source>
</evidence>
<sequence length="907" mass="96532">MFKTAAKKIAHNSTLPVLGGNKDLRALQDLITAEKAVLNSMQRLSADFAKASEALKTWGMGEGDDLGDTLSASCALYLHFSDALQAFANHQVNVREQMKSVRTREERLDALRRRRKSLAADADSAEKKLSKMGPDNKNLQTQMDHLNKLREEIRIMDTDIMAEEASLGDYKRSTSKAWMGYKFGGLVECCEKGIIIGEHGKLVIAEIPLDRTEPGLPRAYYNGHSNTEDNVTDARRALSAVGLFTEPLVGPANPYGNSDLASLPPTQYGFQPPGSQMGDVSRRTSMVMTMPAGETNLSDTASTNGQMPRSPLAGGYGGSGLPLAPSSPFMAPSRQSLSYVDNINPADPAAEFGILAQEPHSPRVSSMRSPEERDRLMGPRGSRFSTLPALGGPRGPRDSQLYASPSHAEDRPPSLDVGRPQDDFSTSIAQALGDKFSFEEGANGGARSKADEKRGSQQSRDRSRASPPPVYMSVEGAHDGEDDVQLAYAAPEDEARVPERLSREDRKVQFTGSSGGFGENALSSSQVAEQTAQNNGRRSFEQSEHSDTYRSSINEVPPAPPAHEPPPHIPSPPPAPQSESSVDDRSLDAKAAREVSREIDALMSSPALTSPISEPSQRTPSPLAPPQAPFARRTVSPRPPMDASVPPPGSPWVNTGGAQFSGYMRERDRSLASPTSSLAQSSTDDREPASPVSSRSRISGDGPPTAVPAIALQRPSPSPSTFPSINTSYRTTPQSEYASPLSSPLPTPSAPGSSFYSLPSASASGKISAAAFRRQARSPSIPVVPSSEPLNVDTGPLMVKKRPLPASPSGNNVPGAVRQSIPRMPSAPLSGRGSLDAGDGSGRYRSASAAQAFGDRSSRAGQEGAGSDEDYDYISAYTGPEGRDAPGGYEHGKFATNLEQEGAMGLR</sequence>
<feature type="compositionally biased region" description="Polar residues" evidence="1">
    <location>
        <begin position="719"/>
        <end position="737"/>
    </location>
</feature>
<feature type="compositionally biased region" description="Low complexity" evidence="1">
    <location>
        <begin position="778"/>
        <end position="789"/>
    </location>
</feature>
<feature type="region of interest" description="Disordered" evidence="1">
    <location>
        <begin position="354"/>
        <end position="422"/>
    </location>
</feature>
<feature type="compositionally biased region" description="Basic and acidic residues" evidence="1">
    <location>
        <begin position="582"/>
        <end position="600"/>
    </location>
</feature>
<dbReference type="InterPro" id="IPR027267">
    <property type="entry name" value="AH/BAR_dom_sf"/>
</dbReference>
<accession>A0ABQ8KKM6</accession>
<organism evidence="2 3">
    <name type="scientific">Rhodofomes roseus</name>
    <dbReference type="NCBI Taxonomy" id="34475"/>
    <lineage>
        <taxon>Eukaryota</taxon>
        <taxon>Fungi</taxon>
        <taxon>Dikarya</taxon>
        <taxon>Basidiomycota</taxon>
        <taxon>Agaricomycotina</taxon>
        <taxon>Agaricomycetes</taxon>
        <taxon>Polyporales</taxon>
        <taxon>Rhodofomes</taxon>
    </lineage>
</organism>
<dbReference type="GeneID" id="72004296"/>
<feature type="region of interest" description="Disordered" evidence="1">
    <location>
        <begin position="777"/>
        <end position="907"/>
    </location>
</feature>